<dbReference type="OrthoDB" id="42195at2759"/>
<dbReference type="EMBL" id="CM000622">
    <property type="protein sequence ID" value="EEC44940.1"/>
    <property type="molecule type" value="Genomic_DNA"/>
</dbReference>
<organism evidence="4 5">
    <name type="scientific">Phaeodactylum tricornutum (strain CCAP 1055/1)</name>
    <dbReference type="NCBI Taxonomy" id="556484"/>
    <lineage>
        <taxon>Eukaryota</taxon>
        <taxon>Sar</taxon>
        <taxon>Stramenopiles</taxon>
        <taxon>Ochrophyta</taxon>
        <taxon>Bacillariophyta</taxon>
        <taxon>Bacillariophyceae</taxon>
        <taxon>Bacillariophycidae</taxon>
        <taxon>Naviculales</taxon>
        <taxon>Phaeodactylaceae</taxon>
        <taxon>Phaeodactylum</taxon>
    </lineage>
</organism>
<feature type="region of interest" description="Disordered" evidence="2">
    <location>
        <begin position="321"/>
        <end position="341"/>
    </location>
</feature>
<dbReference type="RefSeq" id="XP_002183758.1">
    <property type="nucleotide sequence ID" value="XM_002183722.1"/>
</dbReference>
<dbReference type="GO" id="GO:0016020">
    <property type="term" value="C:membrane"/>
    <property type="evidence" value="ECO:0007669"/>
    <property type="project" value="TreeGrafter"/>
</dbReference>
<dbReference type="Proteomes" id="UP000000759">
    <property type="component" value="Chromosome 20"/>
</dbReference>
<keyword evidence="5" id="KW-1185">Reference proteome</keyword>
<dbReference type="PANTHER" id="PTHR10174:SF208">
    <property type="entry name" value="CRAL-TRIO DOMAIN-CONTAINING PROTEIN DDB_G0278031"/>
    <property type="match status" value="1"/>
</dbReference>
<reference evidence="4 5" key="1">
    <citation type="journal article" date="2008" name="Nature">
        <title>The Phaeodactylum genome reveals the evolutionary history of diatom genomes.</title>
        <authorList>
            <person name="Bowler C."/>
            <person name="Allen A.E."/>
            <person name="Badger J.H."/>
            <person name="Grimwood J."/>
            <person name="Jabbari K."/>
            <person name="Kuo A."/>
            <person name="Maheswari U."/>
            <person name="Martens C."/>
            <person name="Maumus F."/>
            <person name="Otillar R.P."/>
            <person name="Rayko E."/>
            <person name="Salamov A."/>
            <person name="Vandepoele K."/>
            <person name="Beszteri B."/>
            <person name="Gruber A."/>
            <person name="Heijde M."/>
            <person name="Katinka M."/>
            <person name="Mock T."/>
            <person name="Valentin K."/>
            <person name="Verret F."/>
            <person name="Berges J.A."/>
            <person name="Brownlee C."/>
            <person name="Cadoret J.P."/>
            <person name="Chiovitti A."/>
            <person name="Choi C.J."/>
            <person name="Coesel S."/>
            <person name="De Martino A."/>
            <person name="Detter J.C."/>
            <person name="Durkin C."/>
            <person name="Falciatore A."/>
            <person name="Fournet J."/>
            <person name="Haruta M."/>
            <person name="Huysman M.J."/>
            <person name="Jenkins B.D."/>
            <person name="Jiroutova K."/>
            <person name="Jorgensen R.E."/>
            <person name="Joubert Y."/>
            <person name="Kaplan A."/>
            <person name="Kroger N."/>
            <person name="Kroth P.G."/>
            <person name="La Roche J."/>
            <person name="Lindquist E."/>
            <person name="Lommer M."/>
            <person name="Martin-Jezequel V."/>
            <person name="Lopez P.J."/>
            <person name="Lucas S."/>
            <person name="Mangogna M."/>
            <person name="McGinnis K."/>
            <person name="Medlin L.K."/>
            <person name="Montsant A."/>
            <person name="Oudot-Le Secq M.P."/>
            <person name="Napoli C."/>
            <person name="Obornik M."/>
            <person name="Parker M.S."/>
            <person name="Petit J.L."/>
            <person name="Porcel B.M."/>
            <person name="Poulsen N."/>
            <person name="Robison M."/>
            <person name="Rychlewski L."/>
            <person name="Rynearson T.A."/>
            <person name="Schmutz J."/>
            <person name="Shapiro H."/>
            <person name="Siaut M."/>
            <person name="Stanley M."/>
            <person name="Sussman M.R."/>
            <person name="Taylor A.R."/>
            <person name="Vardi A."/>
            <person name="von Dassow P."/>
            <person name="Vyverman W."/>
            <person name="Willis A."/>
            <person name="Wyrwicz L.S."/>
            <person name="Rokhsar D.S."/>
            <person name="Weissenbach J."/>
            <person name="Armbrust E.V."/>
            <person name="Green B.R."/>
            <person name="Van de Peer Y."/>
            <person name="Grigoriev I.V."/>
        </authorList>
    </citation>
    <scope>NUCLEOTIDE SEQUENCE [LARGE SCALE GENOMIC DNA]</scope>
    <source>
        <strain evidence="4 5">CCAP 1055/1</strain>
    </source>
</reference>
<dbReference type="HOGENOM" id="CLU_250162_0_0_1"/>
<feature type="domain" description="CRAL-TRIO" evidence="3">
    <location>
        <begin position="1063"/>
        <end position="1208"/>
    </location>
</feature>
<dbReference type="SUPFAM" id="SSF52087">
    <property type="entry name" value="CRAL/TRIO domain"/>
    <property type="match status" value="1"/>
</dbReference>
<accession>B7G9D8</accession>
<dbReference type="Gene3D" id="3.40.525.10">
    <property type="entry name" value="CRAL-TRIO lipid binding domain"/>
    <property type="match status" value="2"/>
</dbReference>
<keyword evidence="1" id="KW-0175">Coiled coil</keyword>
<sequence length="1472" mass="164793">MKSESRVCGAASDDDSFSFTQVKEALQSMAADENREFLEAQRLAPHLVDTESQILHYLKCYDYDVQVVASCIAKYWTRRKHIFGERAFLSLLDLSGAGAMSTDDLEHLAIGSGVPLPNDTEGCSVFCFDPSRNEAEDAEMSWTRGLRCFFFWMQVASSNEKSQTEGVVFVRVLDTIRWSKKLGQLLDLMDRTFALKLKAIHYCLPQSNDGGISSLIKRTFPYWTTGLVGFLTPTTEFHGGPELLSELTRHGLSKESIPEKLGGSWSYDNFDKWMEINTPRTGQALKKSSVYTGPKPKLSAISEEAYFSLAQEMHQFEKWSESRCPSRNKGPAEGVGAPVPRHDMNAPENYSAVRHLQWDSLTDEAITLLPKQESAAYFEAKEEMPDLVKVESNPHNFLEFEQFDALAASKRLAAYWKHRKKLFGPKTLLPMVSVGTGALSSEEVLALQSEKVTLLPACRNGSCVLYCDGTRVADLTSSEALYRTMFYLACIGTDFFRSKNKLVILISFNAPQSLPGSLESVQEFLGMLDDGFPIESIHFLTILKDTSQAARQDSIAFNASSHVQYKLRGKTFVHVAHSPAEALLKLEPHGFTVSGLPSNIGGTWINGTFKKMLVHKNLEEMSRLAKPSMSKITGSGNETVQESPFVVRHAIQQLEGAFDFIAEDEKKDYLEALRRVPGLVFAESPPLRFLRFEKFNAWAAAQRLACYWKWRKKIFKGKAFLPMTQFGAIGDDVVRTLSSGYFIILPSDKSGRPVACLDPSKRINYSLDTRLRLSFYLWTILCEYPLACTEGYIGIVLMGQAGAPKSSFDSAITVCSDMVREAFPTRHQHLHLVHCRAKSEGRSFLRLILPTVLKVLGAMVSHRTSFHSKEGHDEMVKKLETFGLDGASLPKCCGGSLSDDYKVLWRADRLQAERESHNTAGPSLRLLMSAALDNEGSPTVHEPNASGVTASTVGTGGEQAQLAIERALGALPVAKKNAMEEAARRNTELHSFNSSYARYLRYANNDPEVAAQKMASYWQTRKSIFGNKFVLPLTQTGEGALGRRELNLLGTGFFSLLPKDQEGNSVVCFDPSKLVKASLDCRLRVMFYVLDLAASNAQSRQGGVVMVCLINKVKAERGKKLNAELVLNSLPIHIRAVHLIQSCAEGQPLISREKGLASMRQVFGHVVDERVIFHDRSTKGSIVEAMRREGLSKEGLPKTIGGEWGFEHFIQWMELQTRLEWNLPAGSGGKNTAERMFDFTGVKPLQSLSEEERKERKRRMNVVHSRRKRERERIEIEVLQEQCTDLSDRNLELSRKNASFEELLSEAQIVISRVGQFSREQELRSIAADQVHSERLAPGITEPVTGGGIQFASRAAPFNFSLGSFYSRGSDSQDQHWPAPRQGSLNPSLQHQIQSPFDQGVRTALLEENETLRWTIRELQRRQLEEELGRQELEHQLRSQNARSPDGPGGRLGSRIQQGDQNNRNLWNFFFG</sequence>
<reference evidence="5" key="2">
    <citation type="submission" date="2008-08" db="EMBL/GenBank/DDBJ databases">
        <authorList>
            <consortium name="Diatom Consortium"/>
            <person name="Grigoriev I."/>
            <person name="Grimwood J."/>
            <person name="Kuo A."/>
            <person name="Otillar R.P."/>
            <person name="Salamov A."/>
            <person name="Detter J.C."/>
            <person name="Lindquist E."/>
            <person name="Shapiro H."/>
            <person name="Lucas S."/>
            <person name="Glavina del Rio T."/>
            <person name="Pitluck S."/>
            <person name="Rokhsar D."/>
            <person name="Bowler C."/>
        </authorList>
    </citation>
    <scope>GENOME REANNOTATION</scope>
    <source>
        <strain evidence="5">CCAP 1055/1</strain>
    </source>
</reference>
<evidence type="ECO:0000256" key="2">
    <source>
        <dbReference type="SAM" id="MobiDB-lite"/>
    </source>
</evidence>
<gene>
    <name evidence="4" type="ORF">PHATRDRAFT_49068</name>
</gene>
<name>B7G9D8_PHATC</name>
<dbReference type="PaxDb" id="2850-Phatr49068"/>
<dbReference type="GO" id="GO:1902936">
    <property type="term" value="F:phosphatidylinositol bisphosphate binding"/>
    <property type="evidence" value="ECO:0007669"/>
    <property type="project" value="TreeGrafter"/>
</dbReference>
<evidence type="ECO:0000259" key="3">
    <source>
        <dbReference type="Pfam" id="PF13716"/>
    </source>
</evidence>
<proteinExistence type="predicted"/>
<dbReference type="PANTHER" id="PTHR10174">
    <property type="entry name" value="ALPHA-TOCOPHEROL TRANSFER PROTEIN-RELATED"/>
    <property type="match status" value="1"/>
</dbReference>
<dbReference type="InterPro" id="IPR001251">
    <property type="entry name" value="CRAL-TRIO_dom"/>
</dbReference>
<evidence type="ECO:0000313" key="5">
    <source>
        <dbReference type="Proteomes" id="UP000000759"/>
    </source>
</evidence>
<feature type="coiled-coil region" evidence="1">
    <location>
        <begin position="1262"/>
        <end position="1296"/>
    </location>
</feature>
<evidence type="ECO:0000256" key="1">
    <source>
        <dbReference type="SAM" id="Coils"/>
    </source>
</evidence>
<feature type="domain" description="CRAL-TRIO" evidence="3">
    <location>
        <begin position="751"/>
        <end position="901"/>
    </location>
</feature>
<feature type="region of interest" description="Disordered" evidence="2">
    <location>
        <begin position="1369"/>
        <end position="1389"/>
    </location>
</feature>
<dbReference type="KEGG" id="pti:PHATRDRAFT_49068"/>
<dbReference type="InterPro" id="IPR036865">
    <property type="entry name" value="CRAL-TRIO_dom_sf"/>
</dbReference>
<feature type="domain" description="CRAL-TRIO" evidence="3">
    <location>
        <begin position="122"/>
        <end position="269"/>
    </location>
</feature>
<evidence type="ECO:0000313" key="4">
    <source>
        <dbReference type="EMBL" id="EEC44940.1"/>
    </source>
</evidence>
<feature type="region of interest" description="Disordered" evidence="2">
    <location>
        <begin position="1435"/>
        <end position="1458"/>
    </location>
</feature>
<dbReference type="Pfam" id="PF13716">
    <property type="entry name" value="CRAL_TRIO_2"/>
    <property type="match status" value="3"/>
</dbReference>
<protein>
    <recommendedName>
        <fullName evidence="3">CRAL-TRIO domain-containing protein</fullName>
    </recommendedName>
</protein>
<dbReference type="GeneID" id="7195311"/>
<dbReference type="InParanoid" id="B7G9D8"/>